<dbReference type="OrthoDB" id="1523489at2"/>
<reference evidence="4 5" key="1">
    <citation type="submission" date="2016-10" db="EMBL/GenBank/DDBJ databases">
        <authorList>
            <person name="de Groot N.N."/>
        </authorList>
    </citation>
    <scope>NUCLEOTIDE SEQUENCE [LARGE SCALE GENOMIC DNA]</scope>
    <source>
        <strain evidence="4 5">DSM 25186</strain>
    </source>
</reference>
<dbReference type="Gene3D" id="3.55.50.30">
    <property type="match status" value="1"/>
</dbReference>
<name>A0A1G9RFK0_9BACT</name>
<dbReference type="AlphaFoldDB" id="A0A1G9RFK0"/>
<evidence type="ECO:0000259" key="3">
    <source>
        <dbReference type="Pfam" id="PF16344"/>
    </source>
</evidence>
<dbReference type="GO" id="GO:0016989">
    <property type="term" value="F:sigma factor antagonist activity"/>
    <property type="evidence" value="ECO:0007669"/>
    <property type="project" value="TreeGrafter"/>
</dbReference>
<keyword evidence="1" id="KW-0472">Membrane</keyword>
<dbReference type="Pfam" id="PF16344">
    <property type="entry name" value="FecR_C"/>
    <property type="match status" value="1"/>
</dbReference>
<gene>
    <name evidence="4" type="ORF">SAMN05421823_111139</name>
</gene>
<proteinExistence type="predicted"/>
<protein>
    <submittedName>
        <fullName evidence="4">Ferric-dicitrate binding protein FerR, regulates iron transport through sigma-19</fullName>
    </submittedName>
</protein>
<evidence type="ECO:0000259" key="2">
    <source>
        <dbReference type="Pfam" id="PF04773"/>
    </source>
</evidence>
<evidence type="ECO:0000256" key="1">
    <source>
        <dbReference type="SAM" id="Phobius"/>
    </source>
</evidence>
<feature type="domain" description="Protein FecR C-terminal" evidence="3">
    <location>
        <begin position="273"/>
        <end position="338"/>
    </location>
</feature>
<dbReference type="InterPro" id="IPR032508">
    <property type="entry name" value="FecR_C"/>
</dbReference>
<feature type="domain" description="FecR protein" evidence="2">
    <location>
        <begin position="129"/>
        <end position="227"/>
    </location>
</feature>
<dbReference type="InterPro" id="IPR006860">
    <property type="entry name" value="FecR"/>
</dbReference>
<dbReference type="PIRSF" id="PIRSF018266">
    <property type="entry name" value="FecR"/>
    <property type="match status" value="1"/>
</dbReference>
<evidence type="ECO:0000313" key="5">
    <source>
        <dbReference type="Proteomes" id="UP000198510"/>
    </source>
</evidence>
<dbReference type="PANTHER" id="PTHR30273">
    <property type="entry name" value="PERIPLASMIC SIGNAL SENSOR AND SIGMA FACTOR ACTIVATOR FECR-RELATED"/>
    <property type="match status" value="1"/>
</dbReference>
<keyword evidence="1" id="KW-0812">Transmembrane</keyword>
<dbReference type="Proteomes" id="UP000198510">
    <property type="component" value="Unassembled WGS sequence"/>
</dbReference>
<dbReference type="EMBL" id="FNFO01000011">
    <property type="protein sequence ID" value="SDM21941.1"/>
    <property type="molecule type" value="Genomic_DNA"/>
</dbReference>
<feature type="transmembrane region" description="Helical" evidence="1">
    <location>
        <begin position="104"/>
        <end position="122"/>
    </location>
</feature>
<keyword evidence="5" id="KW-1185">Reference proteome</keyword>
<dbReference type="Gene3D" id="2.60.120.1440">
    <property type="match status" value="1"/>
</dbReference>
<accession>A0A1G9RFK0</accession>
<dbReference type="STRING" id="1075417.SAMN05421823_111139"/>
<sequence>MDFDHYTREDFIADESFQNWVWQAQPHNVAFWDAWVAAHPEKQATVEAARQWILGLQLRETMPSEAEIDDSLTALRARLAAAPLSTTPMLPTPRPFWRQHALKIAASLLLLLGALAVVWFYGAQWQRETLATRFGETRKILLPDRSVVVLNANSRLSYASDWSDEGNREVWLEGEAYFTVKQEPRPDGFRKFVVHTSDLDVEVIGTQFNVTNRRARTQVVLQEGKVRLDLKTEQTAPVEMRPGDLVEYSLVSKQLRQRRVEPELYTSWKDDRLIVKDKSIREIASLIEETYGLSVVIQDSALARLEIRGTFSLADLDQLTRELAIAAEIRITREGDRLVFQP</sequence>
<dbReference type="Pfam" id="PF04773">
    <property type="entry name" value="FecR"/>
    <property type="match status" value="1"/>
</dbReference>
<organism evidence="4 5">
    <name type="scientific">Catalinimonas alkaloidigena</name>
    <dbReference type="NCBI Taxonomy" id="1075417"/>
    <lineage>
        <taxon>Bacteria</taxon>
        <taxon>Pseudomonadati</taxon>
        <taxon>Bacteroidota</taxon>
        <taxon>Cytophagia</taxon>
        <taxon>Cytophagales</taxon>
        <taxon>Catalimonadaceae</taxon>
        <taxon>Catalinimonas</taxon>
    </lineage>
</organism>
<dbReference type="PANTHER" id="PTHR30273:SF2">
    <property type="entry name" value="PROTEIN FECR"/>
    <property type="match status" value="1"/>
</dbReference>
<dbReference type="RefSeq" id="WP_089686713.1">
    <property type="nucleotide sequence ID" value="NZ_FNFO01000011.1"/>
</dbReference>
<dbReference type="InterPro" id="IPR012373">
    <property type="entry name" value="Ferrdict_sens_TM"/>
</dbReference>
<keyword evidence="1" id="KW-1133">Transmembrane helix</keyword>
<evidence type="ECO:0000313" key="4">
    <source>
        <dbReference type="EMBL" id="SDM21941.1"/>
    </source>
</evidence>